<keyword evidence="3" id="KW-1185">Reference proteome</keyword>
<feature type="region of interest" description="Disordered" evidence="1">
    <location>
        <begin position="134"/>
        <end position="327"/>
    </location>
</feature>
<sequence length="371" mass="42716">MEEARHHTSRSHSRSRSRSPARHEEKRSGHHHHHRHHHARRRSHSDSPRHGGSSSRSSQLPPLNKPLPLNARQLSKHDLPTHRPMFALYLDIQKRIDIDELDGTEIKGRWKSFVSKWNRGDLAEGWYDPKTLAKAQEQEREQAQTQRQNSSPVNDRYATEPRVGNNQGDEEDEDEDDYGPPPPDSAMVSQGHASGSKDGWRGHHGATIPSLQDLRSRDEQAREDADEERAAQQQNLKHSRALDRKLQRERLDEMAPRAEPGTRERQLEKKREKAESNRAFASAKDGGGEVEVRDADMMGDEDSLGEIKRMQKERERTKNERELRKEEILRARRAEREARVAGMKEKEEKTMSMLREIARQRFGGGGNTDDG</sequence>
<comment type="caution">
    <text evidence="2">The sequence shown here is derived from an EMBL/GenBank/DDBJ whole genome shotgun (WGS) entry which is preliminary data.</text>
</comment>
<dbReference type="AlphaFoldDB" id="A0AA38Y9R1"/>
<dbReference type="EMBL" id="JAPDRN010000014">
    <property type="protein sequence ID" value="KAJ9640694.1"/>
    <property type="molecule type" value="Genomic_DNA"/>
</dbReference>
<protein>
    <submittedName>
        <fullName evidence="2">Uncharacterized protein</fullName>
    </submittedName>
</protein>
<organism evidence="2 3">
    <name type="scientific">Knufia peltigerae</name>
    <dbReference type="NCBI Taxonomy" id="1002370"/>
    <lineage>
        <taxon>Eukaryota</taxon>
        <taxon>Fungi</taxon>
        <taxon>Dikarya</taxon>
        <taxon>Ascomycota</taxon>
        <taxon>Pezizomycotina</taxon>
        <taxon>Eurotiomycetes</taxon>
        <taxon>Chaetothyriomycetidae</taxon>
        <taxon>Chaetothyriales</taxon>
        <taxon>Trichomeriaceae</taxon>
        <taxon>Knufia</taxon>
    </lineage>
</organism>
<feature type="compositionally biased region" description="Low complexity" evidence="1">
    <location>
        <begin position="50"/>
        <end position="69"/>
    </location>
</feature>
<dbReference type="PANTHER" id="PTHR34117">
    <property type="entry name" value="STYLE CELL-CYCLE INHIBITOR 1"/>
    <property type="match status" value="1"/>
</dbReference>
<feature type="compositionally biased region" description="Basic and acidic residues" evidence="1">
    <location>
        <begin position="305"/>
        <end position="327"/>
    </location>
</feature>
<reference evidence="2" key="1">
    <citation type="submission" date="2022-10" db="EMBL/GenBank/DDBJ databases">
        <title>Culturing micro-colonial fungi from biological soil crusts in the Mojave desert and describing Neophaeococcomyces mojavensis, and introducing the new genera and species Taxawa tesnikishii.</title>
        <authorList>
            <person name="Kurbessoian T."/>
            <person name="Stajich J.E."/>
        </authorList>
    </citation>
    <scope>NUCLEOTIDE SEQUENCE</scope>
    <source>
        <strain evidence="2">TK_35</strain>
    </source>
</reference>
<feature type="compositionally biased region" description="Basic and acidic residues" evidence="1">
    <location>
        <begin position="286"/>
        <end position="296"/>
    </location>
</feature>
<feature type="compositionally biased region" description="Basic residues" evidence="1">
    <location>
        <begin position="28"/>
        <end position="43"/>
    </location>
</feature>
<feature type="compositionally biased region" description="Basic and acidic residues" evidence="1">
    <location>
        <begin position="240"/>
        <end position="276"/>
    </location>
</feature>
<feature type="compositionally biased region" description="Basic residues" evidence="1">
    <location>
        <begin position="7"/>
        <end position="20"/>
    </location>
</feature>
<accession>A0AA38Y9R1</accession>
<name>A0AA38Y9R1_9EURO</name>
<proteinExistence type="predicted"/>
<dbReference type="PANTHER" id="PTHR34117:SF1">
    <property type="entry name" value="STYLE CELL-CYCLE INHIBITOR 1"/>
    <property type="match status" value="1"/>
</dbReference>
<feature type="compositionally biased region" description="Basic and acidic residues" evidence="1">
    <location>
        <begin position="214"/>
        <end position="223"/>
    </location>
</feature>
<evidence type="ECO:0000313" key="3">
    <source>
        <dbReference type="Proteomes" id="UP001172681"/>
    </source>
</evidence>
<dbReference type="Proteomes" id="UP001172681">
    <property type="component" value="Unassembled WGS sequence"/>
</dbReference>
<evidence type="ECO:0000313" key="2">
    <source>
        <dbReference type="EMBL" id="KAJ9640694.1"/>
    </source>
</evidence>
<dbReference type="InterPro" id="IPR044688">
    <property type="entry name" value="SCI-1-like"/>
</dbReference>
<evidence type="ECO:0000256" key="1">
    <source>
        <dbReference type="SAM" id="MobiDB-lite"/>
    </source>
</evidence>
<feature type="compositionally biased region" description="Acidic residues" evidence="1">
    <location>
        <begin position="168"/>
        <end position="178"/>
    </location>
</feature>
<feature type="region of interest" description="Disordered" evidence="1">
    <location>
        <begin position="1"/>
        <end position="69"/>
    </location>
</feature>
<gene>
    <name evidence="2" type="ORF">H2204_003323</name>
</gene>